<reference evidence="3 4" key="1">
    <citation type="submission" date="2019-02" db="EMBL/GenBank/DDBJ databases">
        <title>Genome sequencing of the rare red list fungi Dentipellis fragilis.</title>
        <authorList>
            <person name="Buettner E."/>
            <person name="Kellner H."/>
        </authorList>
    </citation>
    <scope>NUCLEOTIDE SEQUENCE [LARGE SCALE GENOMIC DNA]</scope>
    <source>
        <strain evidence="3 4">DSM 105465</strain>
    </source>
</reference>
<keyword evidence="2" id="KW-1133">Transmembrane helix</keyword>
<dbReference type="AlphaFoldDB" id="A0A4Y9XQ14"/>
<keyword evidence="2" id="KW-0812">Transmembrane</keyword>
<organism evidence="3 4">
    <name type="scientific">Dentipellis fragilis</name>
    <dbReference type="NCBI Taxonomy" id="205917"/>
    <lineage>
        <taxon>Eukaryota</taxon>
        <taxon>Fungi</taxon>
        <taxon>Dikarya</taxon>
        <taxon>Basidiomycota</taxon>
        <taxon>Agaricomycotina</taxon>
        <taxon>Agaricomycetes</taxon>
        <taxon>Russulales</taxon>
        <taxon>Hericiaceae</taxon>
        <taxon>Dentipellis</taxon>
    </lineage>
</organism>
<feature type="transmembrane region" description="Helical" evidence="2">
    <location>
        <begin position="236"/>
        <end position="256"/>
    </location>
</feature>
<feature type="region of interest" description="Disordered" evidence="1">
    <location>
        <begin position="19"/>
        <end position="68"/>
    </location>
</feature>
<evidence type="ECO:0000313" key="4">
    <source>
        <dbReference type="Proteomes" id="UP000298327"/>
    </source>
</evidence>
<keyword evidence="4" id="KW-1185">Reference proteome</keyword>
<keyword evidence="2" id="KW-0472">Membrane</keyword>
<evidence type="ECO:0000256" key="2">
    <source>
        <dbReference type="SAM" id="Phobius"/>
    </source>
</evidence>
<dbReference type="STRING" id="205917.A0A4Y9XQ14"/>
<gene>
    <name evidence="3" type="ORF">EVG20_g10802</name>
</gene>
<accession>A0A4Y9XQ14</accession>
<dbReference type="OrthoDB" id="5582002at2759"/>
<proteinExistence type="predicted"/>
<evidence type="ECO:0000256" key="1">
    <source>
        <dbReference type="SAM" id="MobiDB-lite"/>
    </source>
</evidence>
<dbReference type="Proteomes" id="UP000298327">
    <property type="component" value="Unassembled WGS sequence"/>
</dbReference>
<comment type="caution">
    <text evidence="3">The sequence shown here is derived from an EMBL/GenBank/DDBJ whole genome shotgun (WGS) entry which is preliminary data.</text>
</comment>
<evidence type="ECO:0000313" key="3">
    <source>
        <dbReference type="EMBL" id="TFY51868.1"/>
    </source>
</evidence>
<feature type="non-terminal residue" evidence="3">
    <location>
        <position position="510"/>
    </location>
</feature>
<name>A0A4Y9XQ14_9AGAM</name>
<dbReference type="EMBL" id="SEOQ01001420">
    <property type="protein sequence ID" value="TFY51868.1"/>
    <property type="molecule type" value="Genomic_DNA"/>
</dbReference>
<protein>
    <submittedName>
        <fullName evidence="3">Uncharacterized protein</fullName>
    </submittedName>
</protein>
<sequence length="510" mass="56037">MDSDRKSAVSSFYGGRRSSVDALNRDFPSPTMPVPDARRDSSSSFFTGQHRGGANAGLPPGAGYNRQSYFDAGRQEPVKDGQEDAGWDVFADFNNAGPRYSTAFGIAQNPASYVSFPDLCRLLHAFPCTPILTPTLAVVRSCPISVFSSYPSALRSYQPIQSSPASLKHEDEESAVGPVELVTVPALGPEWKAEEMAHMTRRGRNADKNHERVRWWRAWGRGQTGMCGQRWLTRRVFVFVIFALCGIIALVLAFTIPRVPSFSFNSSSPLIGATGDFNSSIPTLFSRAPANFSFPALVDMKVDTGSNFLPLHFTRISAEVYDLDSRHLVGTGSMGGLTVPAKQFTELKLPLNFTYVATNDSDATWTNWYNACKNKAISTDNRPGLRFQLNVDMGISGLPSMHHTTTSVTDAPCPIHAANQLCLSRSPVHCSRPLPSPSARTSSTQYPFYASANVNIDDNVRLVCQRQSESELCLTRNHTRNVSPELAHRRLGHIVHAVRVAARLAHAREQ</sequence>